<reference evidence="2 3" key="1">
    <citation type="submission" date="2019-11" db="EMBL/GenBank/DDBJ databases">
        <authorList>
            <person name="Cao P."/>
        </authorList>
    </citation>
    <scope>NUCLEOTIDE SEQUENCE [LARGE SCALE GENOMIC DNA]</scope>
    <source>
        <strain evidence="2 3">NEAU-AAG5</strain>
    </source>
</reference>
<evidence type="ECO:0000256" key="1">
    <source>
        <dbReference type="SAM" id="Phobius"/>
    </source>
</evidence>
<gene>
    <name evidence="2" type="ORF">GNZ18_34000</name>
</gene>
<dbReference type="Proteomes" id="UP000432015">
    <property type="component" value="Unassembled WGS sequence"/>
</dbReference>
<sequence>MDDQDKEAVRLLGALRGFEAPAGGAVDTGRAVRSGRRRVRARRAAAAASTAAAIAAIAVSAALAQRAAGPGPEPRPVASVERFDARRHAFTVGSAGGFAPQSYRPGRDVQRITLRVEHPGGALRADGIVEMYPAGGLPPGSGGRPPSGRRAPDVHGHRAYFLPSPLLRPGAVELAWEWKPGAWGFVSLKGQGVDEERAQRVALSVLPAAGG</sequence>
<accession>A0A7K1LAW1</accession>
<keyword evidence="3" id="KW-1185">Reference proteome</keyword>
<evidence type="ECO:0000313" key="3">
    <source>
        <dbReference type="Proteomes" id="UP000432015"/>
    </source>
</evidence>
<organism evidence="2 3">
    <name type="scientific">Actinomadura litoris</name>
    <dbReference type="NCBI Taxonomy" id="2678616"/>
    <lineage>
        <taxon>Bacteria</taxon>
        <taxon>Bacillati</taxon>
        <taxon>Actinomycetota</taxon>
        <taxon>Actinomycetes</taxon>
        <taxon>Streptosporangiales</taxon>
        <taxon>Thermomonosporaceae</taxon>
        <taxon>Actinomadura</taxon>
    </lineage>
</organism>
<name>A0A7K1LAW1_9ACTN</name>
<feature type="transmembrane region" description="Helical" evidence="1">
    <location>
        <begin position="44"/>
        <end position="64"/>
    </location>
</feature>
<keyword evidence="1" id="KW-0472">Membrane</keyword>
<comment type="caution">
    <text evidence="2">The sequence shown here is derived from an EMBL/GenBank/DDBJ whole genome shotgun (WGS) entry which is preliminary data.</text>
</comment>
<keyword evidence="1" id="KW-0812">Transmembrane</keyword>
<dbReference type="EMBL" id="WOFH01000015">
    <property type="protein sequence ID" value="MUN41567.1"/>
    <property type="molecule type" value="Genomic_DNA"/>
</dbReference>
<dbReference type="AlphaFoldDB" id="A0A7K1LAW1"/>
<keyword evidence="1" id="KW-1133">Transmembrane helix</keyword>
<dbReference type="RefSeq" id="WP_156220750.1">
    <property type="nucleotide sequence ID" value="NZ_WOFH01000015.1"/>
</dbReference>
<evidence type="ECO:0000313" key="2">
    <source>
        <dbReference type="EMBL" id="MUN41567.1"/>
    </source>
</evidence>
<proteinExistence type="predicted"/>
<protein>
    <submittedName>
        <fullName evidence="2">Uncharacterized protein</fullName>
    </submittedName>
</protein>